<dbReference type="InterPro" id="IPR006626">
    <property type="entry name" value="PbH1"/>
</dbReference>
<dbReference type="InterPro" id="IPR015919">
    <property type="entry name" value="Cadherin-like_sf"/>
</dbReference>
<proteinExistence type="predicted"/>
<dbReference type="InterPro" id="IPR059226">
    <property type="entry name" value="Choice_anch_Q_dom"/>
</dbReference>
<dbReference type="Pfam" id="PF05345">
    <property type="entry name" value="He_PIG"/>
    <property type="match status" value="1"/>
</dbReference>
<reference evidence="3 4" key="1">
    <citation type="submission" date="2019-10" db="EMBL/GenBank/DDBJ databases">
        <title>Alcanivorax sp.PA15-N-34 draft genome sequence.</title>
        <authorList>
            <person name="Liao X."/>
            <person name="Shao Z."/>
        </authorList>
    </citation>
    <scope>NUCLEOTIDE SEQUENCE [LARGE SCALE GENOMIC DNA]</scope>
    <source>
        <strain evidence="3 4">PA15-N-34</strain>
    </source>
</reference>
<dbReference type="GO" id="GO:0005509">
    <property type="term" value="F:calcium ion binding"/>
    <property type="evidence" value="ECO:0007669"/>
    <property type="project" value="InterPro"/>
</dbReference>
<feature type="chain" id="PRO_5026689488" description="Right handed beta helix domain-containing protein" evidence="1">
    <location>
        <begin position="28"/>
        <end position="819"/>
    </location>
</feature>
<dbReference type="PANTHER" id="PTHR11319:SF35">
    <property type="entry name" value="OUTER MEMBRANE PROTEIN PMPC-RELATED"/>
    <property type="match status" value="1"/>
</dbReference>
<feature type="domain" description="Right handed beta helix" evidence="2">
    <location>
        <begin position="115"/>
        <end position="275"/>
    </location>
</feature>
<dbReference type="SUPFAM" id="SSF51126">
    <property type="entry name" value="Pectin lyase-like"/>
    <property type="match status" value="3"/>
</dbReference>
<dbReference type="InterPro" id="IPR011050">
    <property type="entry name" value="Pectin_lyase_fold/virulence"/>
</dbReference>
<evidence type="ECO:0000313" key="3">
    <source>
        <dbReference type="EMBL" id="MQX52550.1"/>
    </source>
</evidence>
<accession>A0A6N7LWQ2</accession>
<dbReference type="Proteomes" id="UP000469421">
    <property type="component" value="Unassembled WGS sequence"/>
</dbReference>
<dbReference type="AlphaFoldDB" id="A0A6N7LWQ2"/>
<dbReference type="SMART" id="SM00710">
    <property type="entry name" value="PbH1"/>
    <property type="match status" value="12"/>
</dbReference>
<gene>
    <name evidence="3" type="ORF">GFN93_04775</name>
</gene>
<comment type="caution">
    <text evidence="3">The sequence shown here is derived from an EMBL/GenBank/DDBJ whole genome shotgun (WGS) entry which is preliminary data.</text>
</comment>
<dbReference type="EMBL" id="WIRE01000001">
    <property type="protein sequence ID" value="MQX52550.1"/>
    <property type="molecule type" value="Genomic_DNA"/>
</dbReference>
<evidence type="ECO:0000256" key="1">
    <source>
        <dbReference type="SAM" id="SignalP"/>
    </source>
</evidence>
<dbReference type="InterPro" id="IPR012334">
    <property type="entry name" value="Pectin_lyas_fold"/>
</dbReference>
<sequence>MNALLPPSFSRTALAAAISFTVSAAHADEFIVTNLDASAMSEGSLSAQIIAANNNPGADTITFSVTGTIHMNSGYLPRTKEDLSIIGPGQDSLIIDAGEGAAEGTLFGTNLANSLSLSALTITNADNGILYADAGTNVTLDNVTIRDSSTSFPDLIYLTEGADLTIENSKLHNITILSDSAIIYQNQGTNGLTVRNTQFTDNSTDSQSILVSGTDLVVENSHFDNNSGYSAGAIKLSNVSEASITGSTFSNNTVTGQNGGAISANLSNLTIINSTLNKNSASMGSGGAISLENDSTMELSGSTVSQNTSASRGGGIQSSQSSFAIIDSQITNNAADPDNLGEYEGGGIEATGGSAFFADSLISGNTASGYGGGASLSAAAITFFGTEISENSAKESAGAFLNASGGNLGFYRSRVLNNSGEGSQYTSGAFEIFDAGNGAFIEIEDSKFSGNSGSAGAAIRFAPTKVDTELNVTGSTFDNNQGGSMAAIIFDRYSPYSTSIDNVVNIENSTFSNNTATNARAGIIIGPFVNSNVSHSTFVNNHGEGANAVQIHAPASYESGTEGMSLSFSALASSNSDDILVGGSAYFSDSLDTLNLEGSNNIIQNGVALTSTSLDNTTNTSEVDPGLAALADNGGYTLTHAPLDNSSNTVVLAATGERPDNDRDQRGAANTDAESDIGAVEYNTNTPPQLAIDIGDEISGVVNVPIPDIALYDLISDADGDNLRLSMVEGLPPGLTADLETGIISGTPIATGTFLITVVVSDSGTPVMNGVFTGKAVITETAKTPGNSSGSRGGSSGGGSAAWLWLSLLGVLGLRRKRS</sequence>
<name>A0A6N7LWQ2_9GAMM</name>
<keyword evidence="4" id="KW-1185">Reference proteome</keyword>
<dbReference type="InterPro" id="IPR013783">
    <property type="entry name" value="Ig-like_fold"/>
</dbReference>
<dbReference type="NCBIfam" id="NF041518">
    <property type="entry name" value="choice_anch_Q"/>
    <property type="match status" value="1"/>
</dbReference>
<dbReference type="PANTHER" id="PTHR11319">
    <property type="entry name" value="G PROTEIN-COUPLED RECEPTOR-RELATED"/>
    <property type="match status" value="1"/>
</dbReference>
<evidence type="ECO:0000259" key="2">
    <source>
        <dbReference type="Pfam" id="PF13229"/>
    </source>
</evidence>
<keyword evidence="1" id="KW-0732">Signal</keyword>
<feature type="signal peptide" evidence="1">
    <location>
        <begin position="1"/>
        <end position="27"/>
    </location>
</feature>
<organism evidence="3 4">
    <name type="scientific">Alcanivorax sediminis</name>
    <dbReference type="NCBI Taxonomy" id="2663008"/>
    <lineage>
        <taxon>Bacteria</taxon>
        <taxon>Pseudomonadati</taxon>
        <taxon>Pseudomonadota</taxon>
        <taxon>Gammaproteobacteria</taxon>
        <taxon>Oceanospirillales</taxon>
        <taxon>Alcanivoracaceae</taxon>
        <taxon>Alcanivorax</taxon>
    </lineage>
</organism>
<dbReference type="Gene3D" id="2.160.20.10">
    <property type="entry name" value="Single-stranded right-handed beta-helix, Pectin lyase-like"/>
    <property type="match status" value="1"/>
</dbReference>
<dbReference type="Pfam" id="PF13229">
    <property type="entry name" value="Beta_helix"/>
    <property type="match status" value="1"/>
</dbReference>
<dbReference type="RefSeq" id="WP_153499364.1">
    <property type="nucleotide sequence ID" value="NZ_WIRE01000001.1"/>
</dbReference>
<dbReference type="GO" id="GO:0016020">
    <property type="term" value="C:membrane"/>
    <property type="evidence" value="ECO:0007669"/>
    <property type="project" value="InterPro"/>
</dbReference>
<dbReference type="SUPFAM" id="SSF49313">
    <property type="entry name" value="Cadherin-like"/>
    <property type="match status" value="1"/>
</dbReference>
<dbReference type="Gene3D" id="2.60.40.10">
    <property type="entry name" value="Immunoglobulins"/>
    <property type="match status" value="1"/>
</dbReference>
<evidence type="ECO:0000313" key="4">
    <source>
        <dbReference type="Proteomes" id="UP000469421"/>
    </source>
</evidence>
<protein>
    <recommendedName>
        <fullName evidence="2">Right handed beta helix domain-containing protein</fullName>
    </recommendedName>
</protein>
<dbReference type="InterPro" id="IPR039448">
    <property type="entry name" value="Beta_helix"/>
</dbReference>